<name>A0AA39NRD1_ARMTA</name>
<dbReference type="Proteomes" id="UP001175211">
    <property type="component" value="Unassembled WGS sequence"/>
</dbReference>
<proteinExistence type="predicted"/>
<keyword evidence="2" id="KW-1185">Reference proteome</keyword>
<accession>A0AA39NRD1</accession>
<gene>
    <name evidence="1" type="ORF">EV420DRAFT_111890</name>
</gene>
<evidence type="ECO:0000313" key="1">
    <source>
        <dbReference type="EMBL" id="KAK0470391.1"/>
    </source>
</evidence>
<dbReference type="RefSeq" id="XP_060340184.1">
    <property type="nucleotide sequence ID" value="XM_060465905.1"/>
</dbReference>
<organism evidence="1 2">
    <name type="scientific">Armillaria tabescens</name>
    <name type="common">Ringless honey mushroom</name>
    <name type="synonym">Agaricus tabescens</name>
    <dbReference type="NCBI Taxonomy" id="1929756"/>
    <lineage>
        <taxon>Eukaryota</taxon>
        <taxon>Fungi</taxon>
        <taxon>Dikarya</taxon>
        <taxon>Basidiomycota</taxon>
        <taxon>Agaricomycotina</taxon>
        <taxon>Agaricomycetes</taxon>
        <taxon>Agaricomycetidae</taxon>
        <taxon>Agaricales</taxon>
        <taxon>Marasmiineae</taxon>
        <taxon>Physalacriaceae</taxon>
        <taxon>Desarmillaria</taxon>
    </lineage>
</organism>
<evidence type="ECO:0000313" key="2">
    <source>
        <dbReference type="Proteomes" id="UP001175211"/>
    </source>
</evidence>
<reference evidence="1" key="1">
    <citation type="submission" date="2023-06" db="EMBL/GenBank/DDBJ databases">
        <authorList>
            <consortium name="Lawrence Berkeley National Laboratory"/>
            <person name="Ahrendt S."/>
            <person name="Sahu N."/>
            <person name="Indic B."/>
            <person name="Wong-Bajracharya J."/>
            <person name="Merenyi Z."/>
            <person name="Ke H.-M."/>
            <person name="Monk M."/>
            <person name="Kocsube S."/>
            <person name="Drula E."/>
            <person name="Lipzen A."/>
            <person name="Balint B."/>
            <person name="Henrissat B."/>
            <person name="Andreopoulos B."/>
            <person name="Martin F.M."/>
            <person name="Harder C.B."/>
            <person name="Rigling D."/>
            <person name="Ford K.L."/>
            <person name="Foster G.D."/>
            <person name="Pangilinan J."/>
            <person name="Papanicolaou A."/>
            <person name="Barry K."/>
            <person name="LaButti K."/>
            <person name="Viragh M."/>
            <person name="Koriabine M."/>
            <person name="Yan M."/>
            <person name="Riley R."/>
            <person name="Champramary S."/>
            <person name="Plett K.L."/>
            <person name="Tsai I.J."/>
            <person name="Slot J."/>
            <person name="Sipos G."/>
            <person name="Plett J."/>
            <person name="Nagy L.G."/>
            <person name="Grigoriev I.V."/>
        </authorList>
    </citation>
    <scope>NUCLEOTIDE SEQUENCE</scope>
    <source>
        <strain evidence="1">CCBAS 213</strain>
    </source>
</reference>
<protein>
    <submittedName>
        <fullName evidence="1">Uncharacterized protein</fullName>
    </submittedName>
</protein>
<dbReference type="GeneID" id="85349453"/>
<comment type="caution">
    <text evidence="1">The sequence shown here is derived from an EMBL/GenBank/DDBJ whole genome shotgun (WGS) entry which is preliminary data.</text>
</comment>
<sequence>MHTHPYGGDSYSVISLQDAKNKSLVLLHPRIISFHPLGQKGFDDNAVQTSIRLGYLPQKRHTSRSPPYGPLHRHLPGSALHLIQLVLPVRHDFSGARFLPHDQRMPRWAIEECRDMRGPTSFLFLPRHRTCIYGELISSHFSRQTGENDVVLLRRHTFQLVGWMRLEVRNPVCGPMRTLGVFFNPLLLSFLIKVFFDQSFQL</sequence>
<dbReference type="EMBL" id="JAUEPS010000001">
    <property type="protein sequence ID" value="KAK0470391.1"/>
    <property type="molecule type" value="Genomic_DNA"/>
</dbReference>
<dbReference type="AlphaFoldDB" id="A0AA39NRD1"/>